<dbReference type="EMBL" id="CP038449">
    <property type="protein sequence ID" value="QJT41284.1"/>
    <property type="molecule type" value="Genomic_DNA"/>
</dbReference>
<sequence length="184" mass="20898">MAMIKRKPEIAMTASNLQLAFYQAEKHRFELLVANVYLKGWLECDLVGVRHSGLVDEVEIKLSRADFRADFAKQVTMAPGWSAKKHELLAAGEGAINRFWFMTPTSLLSESDIPAHAGLIEVSNRGSLRVVKDAPLLHRRKADDAFRVNCLRQQGWRVWDYLRGVRTSSEDERQSEERTVGENA</sequence>
<proteinExistence type="predicted"/>
<protein>
    <recommendedName>
        <fullName evidence="3">DUF1064 domain-containing protein</fullName>
    </recommendedName>
</protein>
<dbReference type="Proteomes" id="UP000502657">
    <property type="component" value="Plasmid pAeme5"/>
</dbReference>
<evidence type="ECO:0008006" key="3">
    <source>
        <dbReference type="Google" id="ProtNLM"/>
    </source>
</evidence>
<keyword evidence="1" id="KW-0614">Plasmid</keyword>
<dbReference type="RefSeq" id="WP_171270157.1">
    <property type="nucleotide sequence ID" value="NZ_CP038446.1"/>
</dbReference>
<gene>
    <name evidence="1" type="ORF">E4188_22565</name>
</gene>
<evidence type="ECO:0000313" key="1">
    <source>
        <dbReference type="EMBL" id="QJT41284.1"/>
    </source>
</evidence>
<accession>A0ABX6NY12</accession>
<geneLocation type="plasmid" evidence="2">
    <name>paeme5</name>
</geneLocation>
<organism evidence="1 2">
    <name type="scientific">Aeromonas media</name>
    <dbReference type="NCBI Taxonomy" id="651"/>
    <lineage>
        <taxon>Bacteria</taxon>
        <taxon>Pseudomonadati</taxon>
        <taxon>Pseudomonadota</taxon>
        <taxon>Gammaproteobacteria</taxon>
        <taxon>Aeromonadales</taxon>
        <taxon>Aeromonadaceae</taxon>
        <taxon>Aeromonas</taxon>
    </lineage>
</organism>
<name>A0ABX6NY12_AERME</name>
<evidence type="ECO:0000313" key="2">
    <source>
        <dbReference type="Proteomes" id="UP000502657"/>
    </source>
</evidence>
<reference evidence="1 2" key="1">
    <citation type="submission" date="2019-03" db="EMBL/GenBank/DDBJ databases">
        <title>Novel transposon Tn6433 accelerates the dissemination of tet(E) in Aeromonas from aerobic biofilm under oxytetracycline stress.</title>
        <authorList>
            <person name="Shi Y."/>
            <person name="Tian Z."/>
            <person name="Zhang Y."/>
            <person name="Zhang H."/>
            <person name="Yang M."/>
        </authorList>
    </citation>
    <scope>NUCLEOTIDE SEQUENCE [LARGE SCALE GENOMIC DNA]</scope>
    <source>
        <strain evidence="1 2">R50-22</strain>
        <plasmid evidence="2">paeme5</plasmid>
    </source>
</reference>
<keyword evidence="2" id="KW-1185">Reference proteome</keyword>